<dbReference type="Gene3D" id="2.60.40.10">
    <property type="entry name" value="Immunoglobulins"/>
    <property type="match status" value="1"/>
</dbReference>
<dbReference type="RefSeq" id="WP_251581429.1">
    <property type="nucleotide sequence ID" value="NZ_JBHTKX010000001.1"/>
</dbReference>
<dbReference type="SUPFAM" id="SSF48208">
    <property type="entry name" value="Six-hairpin glycosidases"/>
    <property type="match status" value="1"/>
</dbReference>
<dbReference type="PIRSF" id="PIRSF010631">
    <property type="entry name" value="A-rhamnsds"/>
    <property type="match status" value="1"/>
</dbReference>
<protein>
    <recommendedName>
        <fullName evidence="2">alpha-L-rhamnosidase</fullName>
        <ecNumber evidence="2">3.2.1.40</ecNumber>
    </recommendedName>
</protein>
<dbReference type="EC" id="3.2.1.40" evidence="2"/>
<dbReference type="InterPro" id="IPR013783">
    <property type="entry name" value="Ig-like_fold"/>
</dbReference>
<evidence type="ECO:0000313" key="9">
    <source>
        <dbReference type="Proteomes" id="UP001597169"/>
    </source>
</evidence>
<dbReference type="PANTHER" id="PTHR33307">
    <property type="entry name" value="ALPHA-RHAMNOSIDASE (EUROFUNG)"/>
    <property type="match status" value="1"/>
</dbReference>
<dbReference type="Gene3D" id="1.50.10.10">
    <property type="match status" value="1"/>
</dbReference>
<dbReference type="InterPro" id="IPR035396">
    <property type="entry name" value="Bac_rhamnosid6H"/>
</dbReference>
<evidence type="ECO:0000259" key="7">
    <source>
        <dbReference type="Pfam" id="PF17390"/>
    </source>
</evidence>
<evidence type="ECO:0000256" key="1">
    <source>
        <dbReference type="ARBA" id="ARBA00001445"/>
    </source>
</evidence>
<evidence type="ECO:0000256" key="2">
    <source>
        <dbReference type="ARBA" id="ARBA00012652"/>
    </source>
</evidence>
<dbReference type="Pfam" id="PF17389">
    <property type="entry name" value="Bac_rhamnosid6H"/>
    <property type="match status" value="1"/>
</dbReference>
<dbReference type="PANTHER" id="PTHR33307:SF6">
    <property type="entry name" value="ALPHA-RHAMNOSIDASE (EUROFUNG)-RELATED"/>
    <property type="match status" value="1"/>
</dbReference>
<accession>A0ABW3PS35</accession>
<dbReference type="Gene3D" id="2.60.420.10">
    <property type="entry name" value="Maltose phosphorylase, domain 3"/>
    <property type="match status" value="1"/>
</dbReference>
<sequence>MMNQQAALSVSQVTCEYREHLLGADQFVPRFGWKLISKRRGIKQQAYQLVVSDAADFSLSLWDTGRVESDQSLHIEYAGPTLQSRTRYYYRVQVWDQEDNCSDWSSIGWWETAFLHSDEWQADWIMPMQRSTVKQSGEWPDSPPVTLLRKTVQLKGNIVSARVYATAAGLYDLHLNGERVGEELLAPGWTSYHHRHQYQTYDVTRYLHAGGNGIGIRVADGWYSGRISWEKGFRSAYGAYRAALLELHVQYADGSEEVVLTDETWKTSEGPIRYTSIYDGEIYDARLEDAGWSKYEYDDSAWENAFPIDLPYNPLIAQENWPVKVTETIRPVSVLHTPRGETVLDMGQNMVGRIRINMNLDAGTKITLYHAEVLDREGNFYTGNLRSAKQLVEYTARGKGEDNYAPAFTFMGFRYVRILGLEELADSVLIKGFTGEVMHSDMVQTGQFACSDERVNRLQQNIVWGQRGNFVDIPTDCPQRDERLGWTGDAQVFIRTAAFNYQVAPFFAKWLRDLAADQREDGSVPFTIPSILKWNQDTSAAWGDAAVICPWTQYQCYGDIRLLSEQYDSMKAWVNYIRGEGEYEYLWNTGHHFGDWLALDAKENSYVGATPLDLIATSFYAYSVDLVRNAAVVLGRTEDVKEFSDLLYQVRRAYQNEFVTPAGRLAAPMQTAHVLALMFGLVEGDTKRRTASELNRMVVQNDYHLTTGFVGTPYLCFVLSENGYHETAVKLLLQDSYPSWLYSIAQGATTIWEHWDGIKSDGTFWSDDMNSYNHYAYGAIGDWMYRYLAGLDMEDTDIAYKKIRINPRFAAGQLNYASAKLDSSYGIIESSWQEDQGHRTVRIQIPVNTEAKIILEGANLAQLMESGLSVEEVEGIFEIISTSEGVELRAGSGEYEFSYKYS</sequence>
<gene>
    <name evidence="8" type="ORF">ACFQ3J_04720</name>
</gene>
<dbReference type="InterPro" id="IPR013737">
    <property type="entry name" value="Bac_rhamnosid_N"/>
</dbReference>
<proteinExistence type="predicted"/>
<feature type="domain" description="Alpha-L-rhamnosidase six-hairpin glycosidase" evidence="6">
    <location>
        <begin position="444"/>
        <end position="787"/>
    </location>
</feature>
<dbReference type="InterPro" id="IPR016007">
    <property type="entry name" value="Alpha_rhamnosid"/>
</dbReference>
<comment type="catalytic activity">
    <reaction evidence="1">
        <text>Hydrolysis of terminal non-reducing alpha-L-rhamnose residues in alpha-L-rhamnosides.</text>
        <dbReference type="EC" id="3.2.1.40"/>
    </reaction>
</comment>
<comment type="caution">
    <text evidence="8">The sequence shown here is derived from an EMBL/GenBank/DDBJ whole genome shotgun (WGS) entry which is preliminary data.</text>
</comment>
<evidence type="ECO:0000256" key="3">
    <source>
        <dbReference type="ARBA" id="ARBA00022801"/>
    </source>
</evidence>
<dbReference type="InterPro" id="IPR008902">
    <property type="entry name" value="Rhamnosid_concanavalin"/>
</dbReference>
<evidence type="ECO:0000259" key="5">
    <source>
        <dbReference type="Pfam" id="PF08531"/>
    </source>
</evidence>
<dbReference type="Pfam" id="PF05592">
    <property type="entry name" value="Bac_rhamnosid"/>
    <property type="match status" value="1"/>
</dbReference>
<keyword evidence="3 8" id="KW-0378">Hydrolase</keyword>
<dbReference type="Gene3D" id="2.60.120.260">
    <property type="entry name" value="Galactose-binding domain-like"/>
    <property type="match status" value="2"/>
</dbReference>
<feature type="domain" description="Alpha-L-rhamnosidase concanavalin-like" evidence="4">
    <location>
        <begin position="336"/>
        <end position="428"/>
    </location>
</feature>
<evidence type="ECO:0000313" key="8">
    <source>
        <dbReference type="EMBL" id="MFD1127481.1"/>
    </source>
</evidence>
<organism evidence="8 9">
    <name type="scientific">Paenibacillus provencensis</name>
    <dbReference type="NCBI Taxonomy" id="441151"/>
    <lineage>
        <taxon>Bacteria</taxon>
        <taxon>Bacillati</taxon>
        <taxon>Bacillota</taxon>
        <taxon>Bacilli</taxon>
        <taxon>Bacillales</taxon>
        <taxon>Paenibacillaceae</taxon>
        <taxon>Paenibacillus</taxon>
    </lineage>
</organism>
<dbReference type="EMBL" id="JBHTKX010000001">
    <property type="protein sequence ID" value="MFD1127481.1"/>
    <property type="molecule type" value="Genomic_DNA"/>
</dbReference>
<dbReference type="InterPro" id="IPR035398">
    <property type="entry name" value="Bac_rhamnosid_C"/>
</dbReference>
<feature type="domain" description="Alpha-L-rhamnosidase C-terminal" evidence="7">
    <location>
        <begin position="797"/>
        <end position="861"/>
    </location>
</feature>
<dbReference type="InterPro" id="IPR008928">
    <property type="entry name" value="6-hairpin_glycosidase_sf"/>
</dbReference>
<feature type="domain" description="Bacterial alpha-L-rhamnosidase N-terminal" evidence="5">
    <location>
        <begin position="157"/>
        <end position="327"/>
    </location>
</feature>
<evidence type="ECO:0000259" key="4">
    <source>
        <dbReference type="Pfam" id="PF05592"/>
    </source>
</evidence>
<dbReference type="Pfam" id="PF17390">
    <property type="entry name" value="Bac_rhamnosid_C"/>
    <property type="match status" value="1"/>
</dbReference>
<dbReference type="Pfam" id="PF25788">
    <property type="entry name" value="Ig_Rha78A_N"/>
    <property type="match status" value="1"/>
</dbReference>
<name>A0ABW3PS35_9BACL</name>
<evidence type="ECO:0000259" key="6">
    <source>
        <dbReference type="Pfam" id="PF17389"/>
    </source>
</evidence>
<dbReference type="GO" id="GO:0016787">
    <property type="term" value="F:hydrolase activity"/>
    <property type="evidence" value="ECO:0007669"/>
    <property type="project" value="UniProtKB-KW"/>
</dbReference>
<keyword evidence="9" id="KW-1185">Reference proteome</keyword>
<dbReference type="InterPro" id="IPR012341">
    <property type="entry name" value="6hp_glycosidase-like_sf"/>
</dbReference>
<reference evidence="9" key="1">
    <citation type="journal article" date="2019" name="Int. J. Syst. Evol. Microbiol.">
        <title>The Global Catalogue of Microorganisms (GCM) 10K type strain sequencing project: providing services to taxonomists for standard genome sequencing and annotation.</title>
        <authorList>
            <consortium name="The Broad Institute Genomics Platform"/>
            <consortium name="The Broad Institute Genome Sequencing Center for Infectious Disease"/>
            <person name="Wu L."/>
            <person name="Ma J."/>
        </authorList>
    </citation>
    <scope>NUCLEOTIDE SEQUENCE [LARGE SCALE GENOMIC DNA]</scope>
    <source>
        <strain evidence="9">CCUG 53519</strain>
    </source>
</reference>
<dbReference type="Pfam" id="PF08531">
    <property type="entry name" value="Bac_rhamnosid_N"/>
    <property type="match status" value="1"/>
</dbReference>
<dbReference type="Proteomes" id="UP001597169">
    <property type="component" value="Unassembled WGS sequence"/>
</dbReference>